<dbReference type="SMART" id="SM00406">
    <property type="entry name" value="IGv"/>
    <property type="match status" value="1"/>
</dbReference>
<dbReference type="InterPro" id="IPR013106">
    <property type="entry name" value="Ig_V-set"/>
</dbReference>
<dbReference type="InterPro" id="IPR036179">
    <property type="entry name" value="Ig-like_dom_sf"/>
</dbReference>
<dbReference type="Pfam" id="PF07686">
    <property type="entry name" value="V-set"/>
    <property type="match status" value="1"/>
</dbReference>
<dbReference type="InterPro" id="IPR013783">
    <property type="entry name" value="Ig-like_fold"/>
</dbReference>
<evidence type="ECO:0000256" key="1">
    <source>
        <dbReference type="ARBA" id="ARBA00022729"/>
    </source>
</evidence>
<keyword evidence="6" id="KW-1185">Reference proteome</keyword>
<feature type="domain" description="Ig-like" evidence="4">
    <location>
        <begin position="17"/>
        <end position="117"/>
    </location>
</feature>
<name>A0AAV2ZRZ6_PYXAD</name>
<dbReference type="Gene3D" id="2.60.40.10">
    <property type="entry name" value="Immunoglobulins"/>
    <property type="match status" value="1"/>
</dbReference>
<feature type="chain" id="PRO_5043640609" description="Ig-like domain-containing protein" evidence="3">
    <location>
        <begin position="18"/>
        <end position="117"/>
    </location>
</feature>
<dbReference type="PANTHER" id="PTHR23268:SF31">
    <property type="entry name" value="T CELL RECEPTOR BETA VARIABLE 30"/>
    <property type="match status" value="1"/>
</dbReference>
<dbReference type="SUPFAM" id="SSF48726">
    <property type="entry name" value="Immunoglobulin"/>
    <property type="match status" value="1"/>
</dbReference>
<dbReference type="InterPro" id="IPR050413">
    <property type="entry name" value="TCR_beta_variable"/>
</dbReference>
<feature type="signal peptide" evidence="3">
    <location>
        <begin position="1"/>
        <end position="17"/>
    </location>
</feature>
<evidence type="ECO:0000313" key="5">
    <source>
        <dbReference type="EMBL" id="DBA14762.1"/>
    </source>
</evidence>
<dbReference type="InterPro" id="IPR007110">
    <property type="entry name" value="Ig-like_dom"/>
</dbReference>
<dbReference type="Proteomes" id="UP001181693">
    <property type="component" value="Unassembled WGS sequence"/>
</dbReference>
<dbReference type="GO" id="GO:0002376">
    <property type="term" value="P:immune system process"/>
    <property type="evidence" value="ECO:0007669"/>
    <property type="project" value="UniProtKB-KW"/>
</dbReference>
<comment type="caution">
    <text evidence="5">The sequence shown here is derived from an EMBL/GenBank/DDBJ whole genome shotgun (WGS) entry which is preliminary data.</text>
</comment>
<accession>A0AAV2ZRZ6</accession>
<evidence type="ECO:0000313" key="6">
    <source>
        <dbReference type="Proteomes" id="UP001181693"/>
    </source>
</evidence>
<evidence type="ECO:0000256" key="3">
    <source>
        <dbReference type="SAM" id="SignalP"/>
    </source>
</evidence>
<reference evidence="5" key="1">
    <citation type="thesis" date="2020" institute="ProQuest LLC" country="789 East Eisenhower Parkway, Ann Arbor, MI, USA">
        <title>Comparative Genomics and Chromosome Evolution.</title>
        <authorList>
            <person name="Mudd A.B."/>
        </authorList>
    </citation>
    <scope>NUCLEOTIDE SEQUENCE</scope>
    <source>
        <strain evidence="5">1538</strain>
        <tissue evidence="5">Blood</tissue>
    </source>
</reference>
<dbReference type="PROSITE" id="PS50835">
    <property type="entry name" value="IG_LIKE"/>
    <property type="match status" value="1"/>
</dbReference>
<sequence length="117" mass="12995">MYLHLIILIVCLAPCLPQNILQSPPLIVISPGERVKLHCTSTATGDPYMYWYRQPMAGGALVFIVRSLGKGSADELTLTHFKANRSKDREAEFTLESDTIKAEDAGVYYCAWSSTEV</sequence>
<evidence type="ECO:0000259" key="4">
    <source>
        <dbReference type="PROSITE" id="PS50835"/>
    </source>
</evidence>
<dbReference type="GO" id="GO:0007166">
    <property type="term" value="P:cell surface receptor signaling pathway"/>
    <property type="evidence" value="ECO:0007669"/>
    <property type="project" value="TreeGrafter"/>
</dbReference>
<evidence type="ECO:0000256" key="2">
    <source>
        <dbReference type="ARBA" id="ARBA00022859"/>
    </source>
</evidence>
<dbReference type="AlphaFoldDB" id="A0AAV2ZRZ6"/>
<dbReference type="CDD" id="cd00099">
    <property type="entry name" value="IgV"/>
    <property type="match status" value="1"/>
</dbReference>
<proteinExistence type="predicted"/>
<keyword evidence="2" id="KW-0391">Immunity</keyword>
<dbReference type="EMBL" id="DYDO01000012">
    <property type="protein sequence ID" value="DBA14762.1"/>
    <property type="molecule type" value="Genomic_DNA"/>
</dbReference>
<dbReference type="GO" id="GO:0005886">
    <property type="term" value="C:plasma membrane"/>
    <property type="evidence" value="ECO:0007669"/>
    <property type="project" value="TreeGrafter"/>
</dbReference>
<gene>
    <name evidence="5" type="ORF">GDO54_004054</name>
</gene>
<organism evidence="5 6">
    <name type="scientific">Pyxicephalus adspersus</name>
    <name type="common">African bullfrog</name>
    <dbReference type="NCBI Taxonomy" id="30357"/>
    <lineage>
        <taxon>Eukaryota</taxon>
        <taxon>Metazoa</taxon>
        <taxon>Chordata</taxon>
        <taxon>Craniata</taxon>
        <taxon>Vertebrata</taxon>
        <taxon>Euteleostomi</taxon>
        <taxon>Amphibia</taxon>
        <taxon>Batrachia</taxon>
        <taxon>Anura</taxon>
        <taxon>Neobatrachia</taxon>
        <taxon>Ranoidea</taxon>
        <taxon>Pyxicephalidae</taxon>
        <taxon>Pyxicephalinae</taxon>
        <taxon>Pyxicephalus</taxon>
    </lineage>
</organism>
<dbReference type="PANTHER" id="PTHR23268">
    <property type="entry name" value="T-CELL RECEPTOR BETA CHAIN"/>
    <property type="match status" value="1"/>
</dbReference>
<keyword evidence="1 3" id="KW-0732">Signal</keyword>
<protein>
    <recommendedName>
        <fullName evidence="4">Ig-like domain-containing protein</fullName>
    </recommendedName>
</protein>